<proteinExistence type="inferred from homology"/>
<dbReference type="InterPro" id="IPR046953">
    <property type="entry name" value="Spore_GerAC-like_C"/>
</dbReference>
<evidence type="ECO:0000313" key="11">
    <source>
        <dbReference type="EMBL" id="MZP42021.1"/>
    </source>
</evidence>
<dbReference type="PROSITE" id="PS51257">
    <property type="entry name" value="PROKAR_LIPOPROTEIN"/>
    <property type="match status" value="1"/>
</dbReference>
<feature type="domain" description="Spore germination GerAC-like C-terminal" evidence="9">
    <location>
        <begin position="205"/>
        <end position="361"/>
    </location>
</feature>
<dbReference type="GO" id="GO:0009847">
    <property type="term" value="P:spore germination"/>
    <property type="evidence" value="ECO:0007669"/>
    <property type="project" value="InterPro"/>
</dbReference>
<sequence length="374" mass="42284">MSRLLLLLIGVSATLAGCFSYQDIDKVLFTSAVLVDVAEDGSPILYFEAFHPQRGSTKETQVMQRLIFKTQAKTVGEAINQLSESSALRVNFTQNRTLLFTRRAAERGLETFIDSFDRREEFLVRTNVLIYDGDPEALMNVKLKGEQHVGIYLYELLRTAKTVSSKTLDTNIREFLTQSLIGDHLTMLPLITVKRHLNEDKVSVEGIALLQDYRLKDTISTDETLYLNFLRDEIRRAIISVPHPTVQDKHVTLLLTKSDTTQQVSPSATSLSVWKRISCQALIRETEVRTAFTNEQLSTLEKNVEDLIASRCKALYEREKQRGIDIIGARELAFRYCPGDNRRQDSGAVLTVEAKVTIRGSTDTKGFGLDFPEK</sequence>
<dbReference type="OrthoDB" id="1880153at2"/>
<evidence type="ECO:0000313" key="12">
    <source>
        <dbReference type="Proteomes" id="UP000471031"/>
    </source>
</evidence>
<gene>
    <name evidence="11" type="ORF">GTO89_03095</name>
</gene>
<dbReference type="RefSeq" id="WP_161260606.1">
    <property type="nucleotide sequence ID" value="NZ_JAFBDC010000002.1"/>
</dbReference>
<evidence type="ECO:0000259" key="10">
    <source>
        <dbReference type="Pfam" id="PF25198"/>
    </source>
</evidence>
<evidence type="ECO:0000256" key="3">
    <source>
        <dbReference type="ARBA" id="ARBA00022544"/>
    </source>
</evidence>
<keyword evidence="5" id="KW-0472">Membrane</keyword>
<evidence type="ECO:0000256" key="7">
    <source>
        <dbReference type="ARBA" id="ARBA00023288"/>
    </source>
</evidence>
<dbReference type="Proteomes" id="UP000471031">
    <property type="component" value="Unassembled WGS sequence"/>
</dbReference>
<organism evidence="11 12">
    <name type="scientific">Heliomicrobium gestii</name>
    <name type="common">Heliobacterium gestii</name>
    <dbReference type="NCBI Taxonomy" id="2699"/>
    <lineage>
        <taxon>Bacteria</taxon>
        <taxon>Bacillati</taxon>
        <taxon>Bacillota</taxon>
        <taxon>Clostridia</taxon>
        <taxon>Eubacteriales</taxon>
        <taxon>Heliobacteriaceae</taxon>
        <taxon>Heliomicrobium</taxon>
    </lineage>
</organism>
<feature type="chain" id="PRO_5038535319" evidence="8">
    <location>
        <begin position="17"/>
        <end position="374"/>
    </location>
</feature>
<evidence type="ECO:0000256" key="4">
    <source>
        <dbReference type="ARBA" id="ARBA00022729"/>
    </source>
</evidence>
<feature type="domain" description="Spore germination protein N-terminal" evidence="10">
    <location>
        <begin position="21"/>
        <end position="192"/>
    </location>
</feature>
<name>A0A845L8V4_HELGE</name>
<dbReference type="InterPro" id="IPR038501">
    <property type="entry name" value="Spore_GerAC_C_sf"/>
</dbReference>
<comment type="similarity">
    <text evidence="2">Belongs to the GerABKC lipoprotein family.</text>
</comment>
<dbReference type="Pfam" id="PF25198">
    <property type="entry name" value="Spore_GerAC_N"/>
    <property type="match status" value="1"/>
</dbReference>
<evidence type="ECO:0000256" key="6">
    <source>
        <dbReference type="ARBA" id="ARBA00023139"/>
    </source>
</evidence>
<evidence type="ECO:0000256" key="8">
    <source>
        <dbReference type="SAM" id="SignalP"/>
    </source>
</evidence>
<evidence type="ECO:0000256" key="5">
    <source>
        <dbReference type="ARBA" id="ARBA00023136"/>
    </source>
</evidence>
<dbReference type="AlphaFoldDB" id="A0A845L8V4"/>
<dbReference type="PANTHER" id="PTHR35789:SF1">
    <property type="entry name" value="SPORE GERMINATION PROTEIN B3"/>
    <property type="match status" value="1"/>
</dbReference>
<dbReference type="InterPro" id="IPR008844">
    <property type="entry name" value="Spore_GerAC-like"/>
</dbReference>
<keyword evidence="4 8" id="KW-0732">Signal</keyword>
<keyword evidence="6" id="KW-0564">Palmitate</keyword>
<accession>A0A845L8V4</accession>
<dbReference type="Pfam" id="PF05504">
    <property type="entry name" value="Spore_GerAC"/>
    <property type="match status" value="1"/>
</dbReference>
<comment type="caution">
    <text evidence="11">The sequence shown here is derived from an EMBL/GenBank/DDBJ whole genome shotgun (WGS) entry which is preliminary data.</text>
</comment>
<evidence type="ECO:0000256" key="1">
    <source>
        <dbReference type="ARBA" id="ARBA00004635"/>
    </source>
</evidence>
<dbReference type="PANTHER" id="PTHR35789">
    <property type="entry name" value="SPORE GERMINATION PROTEIN B3"/>
    <property type="match status" value="1"/>
</dbReference>
<dbReference type="InterPro" id="IPR057336">
    <property type="entry name" value="GerAC_N"/>
</dbReference>
<keyword evidence="12" id="KW-1185">Reference proteome</keyword>
<dbReference type="EMBL" id="WXEX01000002">
    <property type="protein sequence ID" value="MZP42021.1"/>
    <property type="molecule type" value="Genomic_DNA"/>
</dbReference>
<reference evidence="11 12" key="1">
    <citation type="submission" date="2020-01" db="EMBL/GenBank/DDBJ databases">
        <title>Whole genome sequence of Heliobacterium gestii DSM 11169.</title>
        <authorList>
            <person name="Kyndt J.A."/>
            <person name="Meyer T.E."/>
        </authorList>
    </citation>
    <scope>NUCLEOTIDE SEQUENCE [LARGE SCALE GENOMIC DNA]</scope>
    <source>
        <strain evidence="11 12">DSM 11169</strain>
    </source>
</reference>
<keyword evidence="7" id="KW-0449">Lipoprotein</keyword>
<evidence type="ECO:0000259" key="9">
    <source>
        <dbReference type="Pfam" id="PF05504"/>
    </source>
</evidence>
<feature type="signal peptide" evidence="8">
    <location>
        <begin position="1"/>
        <end position="16"/>
    </location>
</feature>
<dbReference type="Gene3D" id="3.30.300.210">
    <property type="entry name" value="Nutrient germinant receptor protein C, domain 3"/>
    <property type="match status" value="1"/>
</dbReference>
<dbReference type="NCBIfam" id="TIGR02887">
    <property type="entry name" value="spore_ger_x_C"/>
    <property type="match status" value="1"/>
</dbReference>
<keyword evidence="3" id="KW-0309">Germination</keyword>
<evidence type="ECO:0000256" key="2">
    <source>
        <dbReference type="ARBA" id="ARBA00007886"/>
    </source>
</evidence>
<protein>
    <submittedName>
        <fullName evidence="11">Ger(X)C family spore germination protein</fullName>
    </submittedName>
</protein>
<comment type="subcellular location">
    <subcellularLocation>
        <location evidence="1">Membrane</location>
        <topology evidence="1">Lipid-anchor</topology>
    </subcellularLocation>
</comment>
<dbReference type="GO" id="GO:0016020">
    <property type="term" value="C:membrane"/>
    <property type="evidence" value="ECO:0007669"/>
    <property type="project" value="UniProtKB-SubCell"/>
</dbReference>